<protein>
    <submittedName>
        <fullName evidence="4">PP2C family protein-serine/threonine phosphatase</fullName>
        <ecNumber evidence="4">3.1.3.16</ecNumber>
    </submittedName>
</protein>
<feature type="domain" description="PPM-type phosphatase" evidence="3">
    <location>
        <begin position="168"/>
        <end position="386"/>
    </location>
</feature>
<dbReference type="Gene3D" id="3.60.40.10">
    <property type="entry name" value="PPM-type phosphatase domain"/>
    <property type="match status" value="1"/>
</dbReference>
<keyword evidence="1 4" id="KW-0378">Hydrolase</keyword>
<feature type="region of interest" description="Disordered" evidence="2">
    <location>
        <begin position="63"/>
        <end position="87"/>
    </location>
</feature>
<keyword evidence="5" id="KW-1185">Reference proteome</keyword>
<organism evidence="4 5">
    <name type="scientific">Micromonospora zhanjiangensis</name>
    <dbReference type="NCBI Taxonomy" id="1522057"/>
    <lineage>
        <taxon>Bacteria</taxon>
        <taxon>Bacillati</taxon>
        <taxon>Actinomycetota</taxon>
        <taxon>Actinomycetes</taxon>
        <taxon>Micromonosporales</taxon>
        <taxon>Micromonosporaceae</taxon>
        <taxon>Micromonospora</taxon>
    </lineage>
</organism>
<evidence type="ECO:0000313" key="5">
    <source>
        <dbReference type="Proteomes" id="UP001595868"/>
    </source>
</evidence>
<sequence>MDARTGIRRLLAEAPYASLDDLPAAVMALAPSLSATSIVAYVVDYNQSMLVPLDGVGVPPRRPIPVDGSLGGRTFTTERPHQRGGRTGRLWLPLTDGCDRLGVLEITTDGTPTPALRAEAGEFAVALAQLLMSRRAYGDKVERLRRREPMQLAAEIVWSLLPPLTFTARRAMVTGILEPCYDIGGDVFDYALDGDLLSVALFDAVGHGTQASLLATLSLSAYRNARRTGLELADIARSIDKLIHAHHPGSFTSAVLAELDCATGELRLVIAGHPAPLLLRGGRLAKVFPAPTALPLGLSYLTGRPPRVLTEQLHAGDQLLLYTDGVTEAHGIDGELFGIERLVDLVTRALADRLSTPETMRRLVRAILRHQKDQLQDDATAMFVEWKPDRP</sequence>
<accession>A0ABV8KVS5</accession>
<dbReference type="PANTHER" id="PTHR43156">
    <property type="entry name" value="STAGE II SPORULATION PROTEIN E-RELATED"/>
    <property type="match status" value="1"/>
</dbReference>
<gene>
    <name evidence="4" type="ORF">ACFOX0_29955</name>
</gene>
<evidence type="ECO:0000256" key="1">
    <source>
        <dbReference type="ARBA" id="ARBA00022801"/>
    </source>
</evidence>
<evidence type="ECO:0000313" key="4">
    <source>
        <dbReference type="EMBL" id="MFC4110133.1"/>
    </source>
</evidence>
<dbReference type="PANTHER" id="PTHR43156:SF2">
    <property type="entry name" value="STAGE II SPORULATION PROTEIN E"/>
    <property type="match status" value="1"/>
</dbReference>
<dbReference type="EC" id="3.1.3.16" evidence="4"/>
<dbReference type="InterPro" id="IPR052016">
    <property type="entry name" value="Bact_Sigma-Reg"/>
</dbReference>
<dbReference type="EMBL" id="JBHSBN010000034">
    <property type="protein sequence ID" value="MFC4110133.1"/>
    <property type="molecule type" value="Genomic_DNA"/>
</dbReference>
<dbReference type="GO" id="GO:0004722">
    <property type="term" value="F:protein serine/threonine phosphatase activity"/>
    <property type="evidence" value="ECO:0007669"/>
    <property type="project" value="UniProtKB-EC"/>
</dbReference>
<name>A0ABV8KVS5_9ACTN</name>
<evidence type="ECO:0000259" key="3">
    <source>
        <dbReference type="SMART" id="SM00331"/>
    </source>
</evidence>
<dbReference type="RefSeq" id="WP_377552292.1">
    <property type="nucleotide sequence ID" value="NZ_JBHSBN010000034.1"/>
</dbReference>
<dbReference type="SUPFAM" id="SSF81606">
    <property type="entry name" value="PP2C-like"/>
    <property type="match status" value="1"/>
</dbReference>
<dbReference type="Proteomes" id="UP001595868">
    <property type="component" value="Unassembled WGS sequence"/>
</dbReference>
<reference evidence="5" key="1">
    <citation type="journal article" date="2019" name="Int. J. Syst. Evol. Microbiol.">
        <title>The Global Catalogue of Microorganisms (GCM) 10K type strain sequencing project: providing services to taxonomists for standard genome sequencing and annotation.</title>
        <authorList>
            <consortium name="The Broad Institute Genomics Platform"/>
            <consortium name="The Broad Institute Genome Sequencing Center for Infectious Disease"/>
            <person name="Wu L."/>
            <person name="Ma J."/>
        </authorList>
    </citation>
    <scope>NUCLEOTIDE SEQUENCE [LARGE SCALE GENOMIC DNA]</scope>
    <source>
        <strain evidence="5">2902at01</strain>
    </source>
</reference>
<dbReference type="InterPro" id="IPR036457">
    <property type="entry name" value="PPM-type-like_dom_sf"/>
</dbReference>
<proteinExistence type="predicted"/>
<comment type="caution">
    <text evidence="4">The sequence shown here is derived from an EMBL/GenBank/DDBJ whole genome shotgun (WGS) entry which is preliminary data.</text>
</comment>
<dbReference type="InterPro" id="IPR001932">
    <property type="entry name" value="PPM-type_phosphatase-like_dom"/>
</dbReference>
<dbReference type="SMART" id="SM00331">
    <property type="entry name" value="PP2C_SIG"/>
    <property type="match status" value="1"/>
</dbReference>
<dbReference type="Pfam" id="PF07228">
    <property type="entry name" value="SpoIIE"/>
    <property type="match status" value="1"/>
</dbReference>
<evidence type="ECO:0000256" key="2">
    <source>
        <dbReference type="SAM" id="MobiDB-lite"/>
    </source>
</evidence>